<keyword evidence="3 4" id="KW-0408">Iron</keyword>
<gene>
    <name evidence="6" type="ORF">A3F83_10585</name>
</gene>
<dbReference type="GO" id="GO:0046872">
    <property type="term" value="F:metal ion binding"/>
    <property type="evidence" value="ECO:0007669"/>
    <property type="project" value="UniProtKB-KW"/>
</dbReference>
<sequence>MLRRRGKMIAGLGLLLSFILLTGYASRIDSVASGQSKKPVLSSVPVKAPPPIANIRPYSLRVGEKLYTKYCEICHGAAGDGKGFNAYTLEVQPRDFTNRQYMNALADSRLAETIREGGRGVNKSVLMQTWGGTLSHLEINYLVQYLRQFSP</sequence>
<dbReference type="InterPro" id="IPR036909">
    <property type="entry name" value="Cyt_c-like_dom_sf"/>
</dbReference>
<dbReference type="Gene3D" id="1.10.760.10">
    <property type="entry name" value="Cytochrome c-like domain"/>
    <property type="match status" value="1"/>
</dbReference>
<dbReference type="GO" id="GO:0020037">
    <property type="term" value="F:heme binding"/>
    <property type="evidence" value="ECO:0007669"/>
    <property type="project" value="InterPro"/>
</dbReference>
<accession>A0A1F5YQ89</accession>
<evidence type="ECO:0000256" key="4">
    <source>
        <dbReference type="PROSITE-ProRule" id="PRU00433"/>
    </source>
</evidence>
<reference evidence="6 7" key="1">
    <citation type="journal article" date="2016" name="Nat. Commun.">
        <title>Thousands of microbial genomes shed light on interconnected biogeochemical processes in an aquifer system.</title>
        <authorList>
            <person name="Anantharaman K."/>
            <person name="Brown C.T."/>
            <person name="Hug L.A."/>
            <person name="Sharon I."/>
            <person name="Castelle C.J."/>
            <person name="Probst A.J."/>
            <person name="Thomas B.C."/>
            <person name="Singh A."/>
            <person name="Wilkins M.J."/>
            <person name="Karaoz U."/>
            <person name="Brodie E.L."/>
            <person name="Williams K.H."/>
            <person name="Hubbard S.S."/>
            <person name="Banfield J.F."/>
        </authorList>
    </citation>
    <scope>NUCLEOTIDE SEQUENCE [LARGE SCALE GENOMIC DNA]</scope>
</reference>
<name>A0A1F5YQ89_9BACT</name>
<evidence type="ECO:0000313" key="7">
    <source>
        <dbReference type="Proteomes" id="UP000179129"/>
    </source>
</evidence>
<dbReference type="GO" id="GO:0009055">
    <property type="term" value="F:electron transfer activity"/>
    <property type="evidence" value="ECO:0007669"/>
    <property type="project" value="InterPro"/>
</dbReference>
<proteinExistence type="predicted"/>
<protein>
    <recommendedName>
        <fullName evidence="5">Cytochrome c domain-containing protein</fullName>
    </recommendedName>
</protein>
<dbReference type="SUPFAM" id="SSF46626">
    <property type="entry name" value="Cytochrome c"/>
    <property type="match status" value="1"/>
</dbReference>
<comment type="caution">
    <text evidence="6">The sequence shown here is derived from an EMBL/GenBank/DDBJ whole genome shotgun (WGS) entry which is preliminary data.</text>
</comment>
<dbReference type="PROSITE" id="PS51007">
    <property type="entry name" value="CYTC"/>
    <property type="match status" value="1"/>
</dbReference>
<evidence type="ECO:0000256" key="3">
    <source>
        <dbReference type="ARBA" id="ARBA00023004"/>
    </source>
</evidence>
<dbReference type="AlphaFoldDB" id="A0A1F5YQ89"/>
<feature type="domain" description="Cytochrome c" evidence="5">
    <location>
        <begin position="58"/>
        <end position="150"/>
    </location>
</feature>
<keyword evidence="2 4" id="KW-0479">Metal-binding</keyword>
<dbReference type="Pfam" id="PF13442">
    <property type="entry name" value="Cytochrome_CBB3"/>
    <property type="match status" value="1"/>
</dbReference>
<keyword evidence="1 4" id="KW-0349">Heme</keyword>
<evidence type="ECO:0000259" key="5">
    <source>
        <dbReference type="PROSITE" id="PS51007"/>
    </source>
</evidence>
<organism evidence="6 7">
    <name type="scientific">Candidatus Glassbacteria bacterium RIFCSPLOWO2_12_FULL_58_11</name>
    <dbReference type="NCBI Taxonomy" id="1817867"/>
    <lineage>
        <taxon>Bacteria</taxon>
        <taxon>Candidatus Glassiibacteriota</taxon>
    </lineage>
</organism>
<dbReference type="InterPro" id="IPR009056">
    <property type="entry name" value="Cyt_c-like_dom"/>
</dbReference>
<evidence type="ECO:0000256" key="2">
    <source>
        <dbReference type="ARBA" id="ARBA00022723"/>
    </source>
</evidence>
<dbReference type="STRING" id="1817867.A3F83_10585"/>
<evidence type="ECO:0000256" key="1">
    <source>
        <dbReference type="ARBA" id="ARBA00022617"/>
    </source>
</evidence>
<dbReference type="Proteomes" id="UP000179129">
    <property type="component" value="Unassembled WGS sequence"/>
</dbReference>
<evidence type="ECO:0000313" key="6">
    <source>
        <dbReference type="EMBL" id="OGG02349.1"/>
    </source>
</evidence>
<dbReference type="EMBL" id="MFIX01000186">
    <property type="protein sequence ID" value="OGG02349.1"/>
    <property type="molecule type" value="Genomic_DNA"/>
</dbReference>